<evidence type="ECO:0000259" key="10">
    <source>
        <dbReference type="Pfam" id="PF04715"/>
    </source>
</evidence>
<evidence type="ECO:0000256" key="8">
    <source>
        <dbReference type="ARBA" id="ARBA00047683"/>
    </source>
</evidence>
<comment type="subunit">
    <text evidence="2">Heterotetramer consisting of two non-identical subunits: a beta subunit (TrpG) and a large alpha subunit (TrpE).</text>
</comment>
<evidence type="ECO:0000256" key="1">
    <source>
        <dbReference type="ARBA" id="ARBA00001946"/>
    </source>
</evidence>
<name>A0A2D3WJ29_9BACT</name>
<dbReference type="SUPFAM" id="SSF56322">
    <property type="entry name" value="ADC synthase"/>
    <property type="match status" value="1"/>
</dbReference>
<dbReference type="Proteomes" id="UP000231638">
    <property type="component" value="Unassembled WGS sequence"/>
</dbReference>
<dbReference type="Pfam" id="PF00425">
    <property type="entry name" value="Chorismate_bind"/>
    <property type="match status" value="1"/>
</dbReference>
<sequence length="470" mass="53462">MLTSRKILFDQLTPITIFAKLQRYFEGELCFLFESAINNNDGNFSFLFIGARERVIHQNGQSIHIDENAATHSLGNEPFSFLKQRYASIDKARYQTYSKELGVGFIDGFIGYIGYDAVKLFEPKLAASMDALRDDLQIPEVDLMRPKLVCTFSHKSNTLILTTFLPEIAAQLGAIEATLKEPHYHIPIQTVHVDKQKGSFAFSKEHFFEMVEQSKEMIRSGDVFQILMSNRFTHYAHVDRLSFYRILRQKNPSPYMFYLSYPQFAIIGSSPEVMVGLKDSRIMLRPIAGTRKRGASYEKDMAYEKEMLSDEKERAEHLMLIDLGRNDLGRVAKVGSVNVKEMMRVERYSHVMHMVSDIEATLDEKYDMFDLFAATFTAGTMTGTPKIRAMELISAFEGIKRSFYSGAAGYFGYDGNMDSCIMIRTAYLDDEKIIFQAGAGIVADSKPELEYLEVTNKLGAMTSSLDELKE</sequence>
<dbReference type="PANTHER" id="PTHR11236">
    <property type="entry name" value="AMINOBENZOATE/ANTHRANILATE SYNTHASE"/>
    <property type="match status" value="1"/>
</dbReference>
<gene>
    <name evidence="11" type="ORF">CFH80_01340</name>
</gene>
<comment type="function">
    <text evidence="7">Part of a heterotetrameric complex that catalyzes the two-step biosynthesis of anthranilate, an intermediate in the biosynthesis of L-tryptophan. In the first step, the glutamine-binding beta subunit (TrpG) of anthranilate synthase (AS) provides the glutamine amidotransferase activity which generates ammonia as a substrate that, along with chorismate, is used in the second step, catalyzed by the large alpha subunit of AS (TrpE) to produce anthranilate. In the absence of TrpG, TrpE can synthesize anthranilate directly from chorismate and high concentrations of ammonia.</text>
</comment>
<dbReference type="Gene3D" id="3.60.120.10">
    <property type="entry name" value="Anthranilate synthase"/>
    <property type="match status" value="1"/>
</dbReference>
<accession>A0A2D3WJ29</accession>
<dbReference type="InterPro" id="IPR015890">
    <property type="entry name" value="Chorismate_C"/>
</dbReference>
<dbReference type="PRINTS" id="PR00095">
    <property type="entry name" value="ANTSNTHASEI"/>
</dbReference>
<dbReference type="GO" id="GO:0046872">
    <property type="term" value="F:metal ion binding"/>
    <property type="evidence" value="ECO:0007669"/>
    <property type="project" value="UniProtKB-KW"/>
</dbReference>
<comment type="caution">
    <text evidence="11">The sequence shown here is derived from an EMBL/GenBank/DDBJ whole genome shotgun (WGS) entry which is preliminary data.</text>
</comment>
<reference evidence="11 12" key="1">
    <citation type="journal article" date="2017" name="Front. Microbiol.">
        <title>Comparative Genomic Analysis of the Class Epsilonproteobacteria and Proposed Reclassification to Epsilonbacteraeota (phyl. nov.).</title>
        <authorList>
            <person name="Waite D.W."/>
            <person name="Vanwonterghem I."/>
            <person name="Rinke C."/>
            <person name="Parks D.H."/>
            <person name="Zhang Y."/>
            <person name="Takai K."/>
            <person name="Sievert S.M."/>
            <person name="Simon J."/>
            <person name="Campbell B.J."/>
            <person name="Hanson T.E."/>
            <person name="Woyke T."/>
            <person name="Klotz M.G."/>
            <person name="Hugenholtz P."/>
        </authorList>
    </citation>
    <scope>NUCLEOTIDE SEQUENCE [LARGE SCALE GENOMIC DNA]</scope>
    <source>
        <strain evidence="11">UBA11420</strain>
    </source>
</reference>
<dbReference type="GO" id="GO:0004049">
    <property type="term" value="F:anthranilate synthase activity"/>
    <property type="evidence" value="ECO:0007669"/>
    <property type="project" value="UniProtKB-EC"/>
</dbReference>
<dbReference type="PANTHER" id="PTHR11236:SF48">
    <property type="entry name" value="ISOCHORISMATE SYNTHASE MENF"/>
    <property type="match status" value="1"/>
</dbReference>
<proteinExistence type="predicted"/>
<dbReference type="InterPro" id="IPR005801">
    <property type="entry name" value="ADC_synthase"/>
</dbReference>
<comment type="cofactor">
    <cofactor evidence="1">
        <name>Mg(2+)</name>
        <dbReference type="ChEBI" id="CHEBI:18420"/>
    </cofactor>
</comment>
<evidence type="ECO:0000259" key="9">
    <source>
        <dbReference type="Pfam" id="PF00425"/>
    </source>
</evidence>
<evidence type="ECO:0000256" key="7">
    <source>
        <dbReference type="ARBA" id="ARBA00025634"/>
    </source>
</evidence>
<dbReference type="Pfam" id="PF04715">
    <property type="entry name" value="Anth_synt_I_N"/>
    <property type="match status" value="1"/>
</dbReference>
<evidence type="ECO:0000256" key="3">
    <source>
        <dbReference type="ARBA" id="ARBA00020653"/>
    </source>
</evidence>
<comment type="catalytic activity">
    <reaction evidence="8">
        <text>chorismate + L-glutamine = anthranilate + pyruvate + L-glutamate + H(+)</text>
        <dbReference type="Rhea" id="RHEA:21732"/>
        <dbReference type="ChEBI" id="CHEBI:15361"/>
        <dbReference type="ChEBI" id="CHEBI:15378"/>
        <dbReference type="ChEBI" id="CHEBI:16567"/>
        <dbReference type="ChEBI" id="CHEBI:29748"/>
        <dbReference type="ChEBI" id="CHEBI:29985"/>
        <dbReference type="ChEBI" id="CHEBI:58359"/>
        <dbReference type="EC" id="4.1.3.27"/>
    </reaction>
</comment>
<protein>
    <recommendedName>
        <fullName evidence="3">Anthranilate synthase component 1</fullName>
    </recommendedName>
</protein>
<evidence type="ECO:0000256" key="5">
    <source>
        <dbReference type="ARBA" id="ARBA00022842"/>
    </source>
</evidence>
<dbReference type="InterPro" id="IPR019999">
    <property type="entry name" value="Anth_synth_I-like"/>
</dbReference>
<keyword evidence="6" id="KW-0456">Lyase</keyword>
<evidence type="ECO:0000313" key="12">
    <source>
        <dbReference type="Proteomes" id="UP000231638"/>
    </source>
</evidence>
<dbReference type="GO" id="GO:0000162">
    <property type="term" value="P:L-tryptophan biosynthetic process"/>
    <property type="evidence" value="ECO:0007669"/>
    <property type="project" value="TreeGrafter"/>
</dbReference>
<evidence type="ECO:0000256" key="4">
    <source>
        <dbReference type="ARBA" id="ARBA00022723"/>
    </source>
</evidence>
<dbReference type="AlphaFoldDB" id="A0A2D3WJ29"/>
<dbReference type="EMBL" id="DLUG01000043">
    <property type="protein sequence ID" value="DAB37099.1"/>
    <property type="molecule type" value="Genomic_DNA"/>
</dbReference>
<evidence type="ECO:0000256" key="2">
    <source>
        <dbReference type="ARBA" id="ARBA00011575"/>
    </source>
</evidence>
<keyword evidence="4" id="KW-0479">Metal-binding</keyword>
<keyword evidence="5" id="KW-0460">Magnesium</keyword>
<feature type="domain" description="Anthranilate synthase component I N-terminal" evidence="10">
    <location>
        <begin position="10"/>
        <end position="160"/>
    </location>
</feature>
<dbReference type="STRING" id="366522.GCA_001548055_02123"/>
<organism evidence="11 12">
    <name type="scientific">Sulfurospirillum cavolei</name>
    <dbReference type="NCBI Taxonomy" id="366522"/>
    <lineage>
        <taxon>Bacteria</taxon>
        <taxon>Pseudomonadati</taxon>
        <taxon>Campylobacterota</taxon>
        <taxon>Epsilonproteobacteria</taxon>
        <taxon>Campylobacterales</taxon>
        <taxon>Sulfurospirillaceae</taxon>
        <taxon>Sulfurospirillum</taxon>
    </lineage>
</organism>
<evidence type="ECO:0000256" key="6">
    <source>
        <dbReference type="ARBA" id="ARBA00023239"/>
    </source>
</evidence>
<evidence type="ECO:0000313" key="11">
    <source>
        <dbReference type="EMBL" id="DAB37099.1"/>
    </source>
</evidence>
<feature type="domain" description="Chorismate-utilising enzyme C-terminal" evidence="9">
    <location>
        <begin position="204"/>
        <end position="457"/>
    </location>
</feature>
<dbReference type="InterPro" id="IPR006805">
    <property type="entry name" value="Anth_synth_I_N"/>
</dbReference>